<reference evidence="2 3" key="1">
    <citation type="submission" date="2020-10" db="EMBL/GenBank/DDBJ databases">
        <title>Closed genome sequences of Staphylococcus lloydii sp. nov. and Staphylococcus durrellii sp. nov. Isolated from Captive Fruit Bats (Pteropus livingstonii).</title>
        <authorList>
            <person name="Fountain K."/>
        </authorList>
    </citation>
    <scope>NUCLEOTIDE SEQUENCE [LARGE SCALE GENOMIC DNA]</scope>
    <source>
        <strain evidence="2 3">23_2_7_LY</strain>
    </source>
</reference>
<proteinExistence type="predicted"/>
<dbReference type="KEGG" id="sllo:ISP08_12615"/>
<evidence type="ECO:0000256" key="1">
    <source>
        <dbReference type="SAM" id="Phobius"/>
    </source>
</evidence>
<dbReference type="RefSeq" id="WP_195718876.1">
    <property type="nucleotide sequence ID" value="NZ_CP064056.1"/>
</dbReference>
<organism evidence="2 3">
    <name type="scientific">Staphylococcus lloydii</name>
    <dbReference type="NCBI Taxonomy" id="2781774"/>
    <lineage>
        <taxon>Bacteria</taxon>
        <taxon>Bacillati</taxon>
        <taxon>Bacillota</taxon>
        <taxon>Bacilli</taxon>
        <taxon>Bacillales</taxon>
        <taxon>Staphylococcaceae</taxon>
        <taxon>Staphylococcus</taxon>
    </lineage>
</organism>
<sequence>MDNFIAISALAYGILFSVCFLYLKSNASERLSEGKRETIWTYLLAVTSLILVIFAVIAIADIFGWIKNGQPLLLFGIAMFQLCSIETDYGKYKFRFVYLLIGLLILVGNLLLVVI</sequence>
<keyword evidence="1" id="KW-0472">Membrane</keyword>
<accession>A0A7T1F9C8</accession>
<name>A0A7T1F9C8_9STAP</name>
<dbReference type="Proteomes" id="UP000594455">
    <property type="component" value="Chromosome"/>
</dbReference>
<gene>
    <name evidence="2" type="ORF">ISP08_12615</name>
</gene>
<keyword evidence="3" id="KW-1185">Reference proteome</keyword>
<keyword evidence="1" id="KW-1133">Transmembrane helix</keyword>
<feature type="transmembrane region" description="Helical" evidence="1">
    <location>
        <begin position="96"/>
        <end position="114"/>
    </location>
</feature>
<protein>
    <submittedName>
        <fullName evidence="2">Uncharacterized protein</fullName>
    </submittedName>
</protein>
<keyword evidence="1" id="KW-0812">Transmembrane</keyword>
<feature type="transmembrane region" description="Helical" evidence="1">
    <location>
        <begin position="6"/>
        <end position="23"/>
    </location>
</feature>
<dbReference type="EMBL" id="CP064056">
    <property type="protein sequence ID" value="QPM75135.1"/>
    <property type="molecule type" value="Genomic_DNA"/>
</dbReference>
<feature type="transmembrane region" description="Helical" evidence="1">
    <location>
        <begin position="43"/>
        <end position="66"/>
    </location>
</feature>
<dbReference type="AlphaFoldDB" id="A0A7T1F9C8"/>
<evidence type="ECO:0000313" key="3">
    <source>
        <dbReference type="Proteomes" id="UP000594455"/>
    </source>
</evidence>
<evidence type="ECO:0000313" key="2">
    <source>
        <dbReference type="EMBL" id="QPM75135.1"/>
    </source>
</evidence>